<dbReference type="GO" id="GO:0012506">
    <property type="term" value="C:vesicle membrane"/>
    <property type="evidence" value="ECO:0007669"/>
    <property type="project" value="TreeGrafter"/>
</dbReference>
<dbReference type="OrthoDB" id="440781at2759"/>
<protein>
    <submittedName>
        <fullName evidence="3">Ubiquitin-related domain-containing protein</fullName>
    </submittedName>
</protein>
<dbReference type="PANTHER" id="PTHR46467">
    <property type="entry name" value="TETHER CONTAINING UBX DOMAIN FOR GLUT4"/>
    <property type="match status" value="1"/>
</dbReference>
<evidence type="ECO:0000256" key="1">
    <source>
        <dbReference type="SAM" id="MobiDB-lite"/>
    </source>
</evidence>
<feature type="compositionally biased region" description="Pro residues" evidence="1">
    <location>
        <begin position="213"/>
        <end position="228"/>
    </location>
</feature>
<organism evidence="3 4">
    <name type="scientific">Ephemerocybe angulata</name>
    <dbReference type="NCBI Taxonomy" id="980116"/>
    <lineage>
        <taxon>Eukaryota</taxon>
        <taxon>Fungi</taxon>
        <taxon>Dikarya</taxon>
        <taxon>Basidiomycota</taxon>
        <taxon>Agaricomycotina</taxon>
        <taxon>Agaricomycetes</taxon>
        <taxon>Agaricomycetidae</taxon>
        <taxon>Agaricales</taxon>
        <taxon>Agaricineae</taxon>
        <taxon>Psathyrellaceae</taxon>
        <taxon>Ephemerocybe</taxon>
    </lineage>
</organism>
<dbReference type="GO" id="GO:0006886">
    <property type="term" value="P:intracellular protein transport"/>
    <property type="evidence" value="ECO:0007669"/>
    <property type="project" value="TreeGrafter"/>
</dbReference>
<name>A0A8H6I3A7_9AGAR</name>
<dbReference type="SMART" id="SM00166">
    <property type="entry name" value="UBX"/>
    <property type="match status" value="1"/>
</dbReference>
<dbReference type="CDD" id="cd16118">
    <property type="entry name" value="UBX2_UBXN9"/>
    <property type="match status" value="1"/>
</dbReference>
<dbReference type="Pfam" id="PF00789">
    <property type="entry name" value="UBX"/>
    <property type="match status" value="1"/>
</dbReference>
<feature type="domain" description="UBX" evidence="2">
    <location>
        <begin position="101"/>
        <end position="184"/>
    </location>
</feature>
<sequence>MLFCIATTIYNDIPVFIVFSLTTITNADAPGPSAAVEFKVYRPPTALDAPPPPTLSDDYFTPTTADIRSRQAELQARRVALTDRPLELKATREVAEKARRERWPETRIRVKFPDQTMLERKFPSTDKIRSVYAFVRACLTDEAKPIKFILYQSPPKRDLKVSDPNVRDQTLYDLHLTPSSVLLLRFEDESMNHDQAPAPLLPSILEQAIDIPVPPAAPAEPTSPPKSPTPAASSAGSRNNDGGEKKIPKWLKLGSKSPSITAFPPTAESNPTRTHREVNSQTQACY</sequence>
<reference evidence="3 4" key="1">
    <citation type="submission" date="2020-07" db="EMBL/GenBank/DDBJ databases">
        <title>Comparative genomics of pyrophilous fungi reveals a link between fire events and developmental genes.</title>
        <authorList>
            <consortium name="DOE Joint Genome Institute"/>
            <person name="Steindorff A.S."/>
            <person name="Carver A."/>
            <person name="Calhoun S."/>
            <person name="Stillman K."/>
            <person name="Liu H."/>
            <person name="Lipzen A."/>
            <person name="Pangilinan J."/>
            <person name="Labutti K."/>
            <person name="Bruns T.D."/>
            <person name="Grigoriev I.V."/>
        </authorList>
    </citation>
    <scope>NUCLEOTIDE SEQUENCE [LARGE SCALE GENOMIC DNA]</scope>
    <source>
        <strain evidence="3 4">CBS 144469</strain>
    </source>
</reference>
<dbReference type="GO" id="GO:0005737">
    <property type="term" value="C:cytoplasm"/>
    <property type="evidence" value="ECO:0007669"/>
    <property type="project" value="TreeGrafter"/>
</dbReference>
<accession>A0A8H6I3A7</accession>
<dbReference type="Gene3D" id="3.10.20.90">
    <property type="entry name" value="Phosphatidylinositol 3-kinase Catalytic Subunit, Chain A, domain 1"/>
    <property type="match status" value="1"/>
</dbReference>
<dbReference type="GO" id="GO:0005634">
    <property type="term" value="C:nucleus"/>
    <property type="evidence" value="ECO:0007669"/>
    <property type="project" value="TreeGrafter"/>
</dbReference>
<dbReference type="EMBL" id="JACGCI010000023">
    <property type="protein sequence ID" value="KAF6757137.1"/>
    <property type="molecule type" value="Genomic_DNA"/>
</dbReference>
<dbReference type="InterPro" id="IPR001012">
    <property type="entry name" value="UBX_dom"/>
</dbReference>
<dbReference type="Proteomes" id="UP000521943">
    <property type="component" value="Unassembled WGS sequence"/>
</dbReference>
<dbReference type="PROSITE" id="PS50033">
    <property type="entry name" value="UBX"/>
    <property type="match status" value="1"/>
</dbReference>
<evidence type="ECO:0000313" key="3">
    <source>
        <dbReference type="EMBL" id="KAF6757137.1"/>
    </source>
</evidence>
<gene>
    <name evidence="3" type="ORF">DFP72DRAFT_891781</name>
</gene>
<dbReference type="SUPFAM" id="SSF54236">
    <property type="entry name" value="Ubiquitin-like"/>
    <property type="match status" value="1"/>
</dbReference>
<dbReference type="PANTHER" id="PTHR46467:SF1">
    <property type="entry name" value="TETHER CONTAINING UBX DOMAIN FOR GLUT4"/>
    <property type="match status" value="1"/>
</dbReference>
<keyword evidence="4" id="KW-1185">Reference proteome</keyword>
<feature type="region of interest" description="Disordered" evidence="1">
    <location>
        <begin position="213"/>
        <end position="286"/>
    </location>
</feature>
<evidence type="ECO:0000313" key="4">
    <source>
        <dbReference type="Proteomes" id="UP000521943"/>
    </source>
</evidence>
<dbReference type="InterPro" id="IPR029071">
    <property type="entry name" value="Ubiquitin-like_domsf"/>
</dbReference>
<comment type="caution">
    <text evidence="3">The sequence shown here is derived from an EMBL/GenBank/DDBJ whole genome shotgun (WGS) entry which is preliminary data.</text>
</comment>
<dbReference type="AlphaFoldDB" id="A0A8H6I3A7"/>
<evidence type="ECO:0000259" key="2">
    <source>
        <dbReference type="PROSITE" id="PS50033"/>
    </source>
</evidence>
<proteinExistence type="predicted"/>